<feature type="domain" description="Fe2OG dioxygenase" evidence="6">
    <location>
        <begin position="107"/>
        <end position="192"/>
    </location>
</feature>
<dbReference type="PROSITE" id="PS51471">
    <property type="entry name" value="FE2OG_OXY"/>
    <property type="match status" value="1"/>
</dbReference>
<keyword evidence="8" id="KW-1185">Reference proteome</keyword>
<evidence type="ECO:0000259" key="6">
    <source>
        <dbReference type="PROSITE" id="PS51471"/>
    </source>
</evidence>
<dbReference type="SMART" id="SM00702">
    <property type="entry name" value="P4Hc"/>
    <property type="match status" value="1"/>
</dbReference>
<keyword evidence="4" id="KW-0560">Oxidoreductase</keyword>
<evidence type="ECO:0000256" key="4">
    <source>
        <dbReference type="ARBA" id="ARBA00023002"/>
    </source>
</evidence>
<evidence type="ECO:0000256" key="5">
    <source>
        <dbReference type="ARBA" id="ARBA00023004"/>
    </source>
</evidence>
<keyword evidence="5" id="KW-0408">Iron</keyword>
<dbReference type="Gene3D" id="2.60.120.620">
    <property type="entry name" value="q2cbj1_9rhob like domain"/>
    <property type="match status" value="1"/>
</dbReference>
<reference evidence="7" key="1">
    <citation type="submission" date="2019-04" db="EMBL/GenBank/DDBJ databases">
        <title>Genomic and proteomic characterization of cyanophage S-SCSM1 provides new insights into understanding the viral gene diversity and phage-host interactions.</title>
        <authorList>
            <person name="Wang Q."/>
            <person name="Xu Y."/>
            <person name="Jiao N."/>
            <person name="Zhang R."/>
        </authorList>
    </citation>
    <scope>NUCLEOTIDE SEQUENCE [LARGE SCALE GENOMIC DNA]</scope>
</reference>
<dbReference type="GO" id="GO:0051213">
    <property type="term" value="F:dioxygenase activity"/>
    <property type="evidence" value="ECO:0007669"/>
    <property type="project" value="UniProtKB-KW"/>
</dbReference>
<keyword evidence="3" id="KW-0223">Dioxygenase</keyword>
<comment type="cofactor">
    <cofactor evidence="1">
        <name>L-ascorbate</name>
        <dbReference type="ChEBI" id="CHEBI:38290"/>
    </cofactor>
</comment>
<sequence length="195" mass="22525">MDYQIFNDPFPYVIINDTFNSGELELIWREIDFLEPKLREPEGFFAAANETGEYITNSKGLSLDDTYGNRDCSDILTITRSIFFHNTELYDDLSKSSDYWVTWTKSNSDYTKLRKYSPGQGYNPHSDTWVNVLISTTLYKEEGSGGDLYFPYHDLTIETKNNQTVIFPGWVEHAVLDVEDNDRYAVTIFVHCASS</sequence>
<organism evidence="7 8">
    <name type="scientific">Synechococcus phage S-SCSM1</name>
    <dbReference type="NCBI Taxonomy" id="2588487"/>
    <lineage>
        <taxon>Viruses</taxon>
        <taxon>Duplodnaviria</taxon>
        <taxon>Heunggongvirae</taxon>
        <taxon>Uroviricota</taxon>
        <taxon>Caudoviricetes</taxon>
        <taxon>Pantevenvirales</taxon>
        <taxon>Kyanoviridae</taxon>
        <taxon>Zhoulongquanvirus</taxon>
        <taxon>Zhoulongquanvirus esscess</taxon>
    </lineage>
</organism>
<dbReference type="Pfam" id="PF13640">
    <property type="entry name" value="2OG-FeII_Oxy_3"/>
    <property type="match status" value="1"/>
</dbReference>
<name>A0A6M2ZJC2_9CAUD</name>
<dbReference type="GO" id="GO:0005506">
    <property type="term" value="F:iron ion binding"/>
    <property type="evidence" value="ECO:0007669"/>
    <property type="project" value="InterPro"/>
</dbReference>
<evidence type="ECO:0000313" key="8">
    <source>
        <dbReference type="Proteomes" id="UP000515683"/>
    </source>
</evidence>
<keyword evidence="2" id="KW-0479">Metal-binding</keyword>
<dbReference type="InterPro" id="IPR044862">
    <property type="entry name" value="Pro_4_hyd_alph_FE2OG_OXY"/>
</dbReference>
<evidence type="ECO:0000256" key="2">
    <source>
        <dbReference type="ARBA" id="ARBA00022723"/>
    </source>
</evidence>
<proteinExistence type="predicted"/>
<dbReference type="GO" id="GO:0031418">
    <property type="term" value="F:L-ascorbic acid binding"/>
    <property type="evidence" value="ECO:0007669"/>
    <property type="project" value="InterPro"/>
</dbReference>
<gene>
    <name evidence="7" type="ORF">SSCSM1_251</name>
</gene>
<evidence type="ECO:0000256" key="3">
    <source>
        <dbReference type="ARBA" id="ARBA00022964"/>
    </source>
</evidence>
<dbReference type="InterPro" id="IPR005123">
    <property type="entry name" value="Oxoglu/Fe-dep_dioxygenase_dom"/>
</dbReference>
<dbReference type="Proteomes" id="UP000515683">
    <property type="component" value="Segment"/>
</dbReference>
<evidence type="ECO:0000313" key="7">
    <source>
        <dbReference type="EMBL" id="QFG06515.1"/>
    </source>
</evidence>
<evidence type="ECO:0000256" key="1">
    <source>
        <dbReference type="ARBA" id="ARBA00001961"/>
    </source>
</evidence>
<dbReference type="EMBL" id="MK867354">
    <property type="protein sequence ID" value="QFG06515.1"/>
    <property type="molecule type" value="Genomic_DNA"/>
</dbReference>
<dbReference type="GO" id="GO:0016705">
    <property type="term" value="F:oxidoreductase activity, acting on paired donors, with incorporation or reduction of molecular oxygen"/>
    <property type="evidence" value="ECO:0007669"/>
    <property type="project" value="InterPro"/>
</dbReference>
<accession>A0A6M2ZJC2</accession>
<dbReference type="InterPro" id="IPR006620">
    <property type="entry name" value="Pro_4_hyd_alph"/>
</dbReference>
<protein>
    <submittedName>
        <fullName evidence="7">2OG-Fe(II) oxygenase superfamily protein</fullName>
    </submittedName>
</protein>